<gene>
    <name evidence="4" type="ORF">BK138_05620</name>
</gene>
<dbReference type="InterPro" id="IPR020904">
    <property type="entry name" value="Sc_DH/Rdtase_CS"/>
</dbReference>
<evidence type="ECO:0000313" key="5">
    <source>
        <dbReference type="Proteomes" id="UP000187172"/>
    </source>
</evidence>
<dbReference type="PROSITE" id="PS00061">
    <property type="entry name" value="ADH_SHORT"/>
    <property type="match status" value="1"/>
</dbReference>
<protein>
    <submittedName>
        <fullName evidence="4">Oxidoreductase</fullName>
    </submittedName>
</protein>
<organism evidence="4 5">
    <name type="scientific">Paenibacillus rhizosphaerae</name>
    <dbReference type="NCBI Taxonomy" id="297318"/>
    <lineage>
        <taxon>Bacteria</taxon>
        <taxon>Bacillati</taxon>
        <taxon>Bacillota</taxon>
        <taxon>Bacilli</taxon>
        <taxon>Bacillales</taxon>
        <taxon>Paenibacillaceae</taxon>
        <taxon>Paenibacillus</taxon>
    </lineage>
</organism>
<dbReference type="GO" id="GO:0016491">
    <property type="term" value="F:oxidoreductase activity"/>
    <property type="evidence" value="ECO:0007669"/>
    <property type="project" value="UniProtKB-KW"/>
</dbReference>
<dbReference type="STRING" id="297318.BK138_05620"/>
<dbReference type="EMBL" id="MRTP01000001">
    <property type="protein sequence ID" value="OMF58045.1"/>
    <property type="molecule type" value="Genomic_DNA"/>
</dbReference>
<comment type="caution">
    <text evidence="4">The sequence shown here is derived from an EMBL/GenBank/DDBJ whole genome shotgun (WGS) entry which is preliminary data.</text>
</comment>
<evidence type="ECO:0000313" key="4">
    <source>
        <dbReference type="EMBL" id="OMF58045.1"/>
    </source>
</evidence>
<dbReference type="CDD" id="cd05233">
    <property type="entry name" value="SDR_c"/>
    <property type="match status" value="1"/>
</dbReference>
<dbReference type="PANTHER" id="PTHR44196">
    <property type="entry name" value="DEHYDROGENASE/REDUCTASE SDR FAMILY MEMBER 7B"/>
    <property type="match status" value="1"/>
</dbReference>
<evidence type="ECO:0000256" key="1">
    <source>
        <dbReference type="ARBA" id="ARBA00006484"/>
    </source>
</evidence>
<name>A0A1R1F1T3_9BACL</name>
<dbReference type="RefSeq" id="WP_076167110.1">
    <property type="nucleotide sequence ID" value="NZ_MRTP01000001.1"/>
</dbReference>
<evidence type="ECO:0000256" key="2">
    <source>
        <dbReference type="ARBA" id="ARBA00023002"/>
    </source>
</evidence>
<dbReference type="PRINTS" id="PR00080">
    <property type="entry name" value="SDRFAMILY"/>
</dbReference>
<dbReference type="AlphaFoldDB" id="A0A1R1F1T3"/>
<dbReference type="Pfam" id="PF00106">
    <property type="entry name" value="adh_short"/>
    <property type="match status" value="1"/>
</dbReference>
<dbReference type="FunFam" id="3.40.50.720:FF:000084">
    <property type="entry name" value="Short-chain dehydrogenase reductase"/>
    <property type="match status" value="1"/>
</dbReference>
<dbReference type="GO" id="GO:0008206">
    <property type="term" value="P:bile acid metabolic process"/>
    <property type="evidence" value="ECO:0007669"/>
    <property type="project" value="UniProtKB-ARBA"/>
</dbReference>
<comment type="similarity">
    <text evidence="1 3">Belongs to the short-chain dehydrogenases/reductases (SDR) family.</text>
</comment>
<dbReference type="InterPro" id="IPR036291">
    <property type="entry name" value="NAD(P)-bd_dom_sf"/>
</dbReference>
<evidence type="ECO:0000256" key="3">
    <source>
        <dbReference type="RuleBase" id="RU000363"/>
    </source>
</evidence>
<dbReference type="PANTHER" id="PTHR44196:SF1">
    <property type="entry name" value="DEHYDROGENASE_REDUCTASE SDR FAMILY MEMBER 7B"/>
    <property type="match status" value="1"/>
</dbReference>
<dbReference type="Proteomes" id="UP000187172">
    <property type="component" value="Unassembled WGS sequence"/>
</dbReference>
<dbReference type="SUPFAM" id="SSF51735">
    <property type="entry name" value="NAD(P)-binding Rossmann-fold domains"/>
    <property type="match status" value="1"/>
</dbReference>
<dbReference type="GO" id="GO:0016020">
    <property type="term" value="C:membrane"/>
    <property type="evidence" value="ECO:0007669"/>
    <property type="project" value="TreeGrafter"/>
</dbReference>
<proteinExistence type="inferred from homology"/>
<accession>A0A1R1F1T3</accession>
<dbReference type="Gene3D" id="3.40.50.720">
    <property type="entry name" value="NAD(P)-binding Rossmann-like Domain"/>
    <property type="match status" value="1"/>
</dbReference>
<dbReference type="InterPro" id="IPR002347">
    <property type="entry name" value="SDR_fam"/>
</dbReference>
<keyword evidence="5" id="KW-1185">Reference proteome</keyword>
<sequence length="276" mass="30177">MAEWSKVAIVTGGASGIGRAVCEALAGERIFVVAADVDRAGGEETVRRITAAGGGGRYVHLNVTDAYQVEGLIESVYEEFGRLDYMFNNAGISIYGELYHMTLDHWNRIIQVNLWGVIHGTQAAYRVMKQQGFGCIGNTASATGLGPSPTSAAYAATKHAVVGLTTSLHYEAEAFGVHVSALCPAFVDTPIHRTGEALYLDQELVLKQMQKQKMMSPEQFARIAIKGVHKNEPVVCPMPLRRTMDVVFTLFPQLHRKLMRLVCRVARQAAVQPDQT</sequence>
<dbReference type="PRINTS" id="PR00081">
    <property type="entry name" value="GDHRDH"/>
</dbReference>
<reference evidence="4 5" key="1">
    <citation type="submission" date="2016-11" db="EMBL/GenBank/DDBJ databases">
        <title>Paenibacillus species isolates.</title>
        <authorList>
            <person name="Beno S.M."/>
        </authorList>
    </citation>
    <scope>NUCLEOTIDE SEQUENCE [LARGE SCALE GENOMIC DNA]</scope>
    <source>
        <strain evidence="4 5">FSL R5-0378</strain>
    </source>
</reference>
<keyword evidence="2" id="KW-0560">Oxidoreductase</keyword>